<evidence type="ECO:0000313" key="4">
    <source>
        <dbReference type="EMBL" id="KAH0917309.1"/>
    </source>
</evidence>
<dbReference type="SUPFAM" id="SSF52058">
    <property type="entry name" value="L domain-like"/>
    <property type="match status" value="1"/>
</dbReference>
<dbReference type="InterPro" id="IPR032675">
    <property type="entry name" value="LRR_dom_sf"/>
</dbReference>
<keyword evidence="2" id="KW-0677">Repeat</keyword>
<dbReference type="Gene3D" id="3.80.10.10">
    <property type="entry name" value="Ribonuclease Inhibitor"/>
    <property type="match status" value="1"/>
</dbReference>
<keyword evidence="5" id="KW-1185">Reference proteome</keyword>
<organism evidence="4 5">
    <name type="scientific">Brassica napus</name>
    <name type="common">Rape</name>
    <dbReference type="NCBI Taxonomy" id="3708"/>
    <lineage>
        <taxon>Eukaryota</taxon>
        <taxon>Viridiplantae</taxon>
        <taxon>Streptophyta</taxon>
        <taxon>Embryophyta</taxon>
        <taxon>Tracheophyta</taxon>
        <taxon>Spermatophyta</taxon>
        <taxon>Magnoliopsida</taxon>
        <taxon>eudicotyledons</taxon>
        <taxon>Gunneridae</taxon>
        <taxon>Pentapetalae</taxon>
        <taxon>rosids</taxon>
        <taxon>malvids</taxon>
        <taxon>Brassicales</taxon>
        <taxon>Brassicaceae</taxon>
        <taxon>Brassiceae</taxon>
        <taxon>Brassica</taxon>
    </lineage>
</organism>
<feature type="domain" description="C-JID" evidence="3">
    <location>
        <begin position="141"/>
        <end position="183"/>
    </location>
</feature>
<comment type="caution">
    <text evidence="4">The sequence shown here is derived from an EMBL/GenBank/DDBJ whole genome shotgun (WGS) entry which is preliminary data.</text>
</comment>
<dbReference type="Pfam" id="PF20160">
    <property type="entry name" value="C-JID"/>
    <property type="match status" value="1"/>
</dbReference>
<gene>
    <name evidence="4" type="ORF">HID58_024969</name>
</gene>
<evidence type="ECO:0000256" key="1">
    <source>
        <dbReference type="ARBA" id="ARBA00022614"/>
    </source>
</evidence>
<evidence type="ECO:0000256" key="2">
    <source>
        <dbReference type="ARBA" id="ARBA00022737"/>
    </source>
</evidence>
<protein>
    <recommendedName>
        <fullName evidence="3">C-JID domain-containing protein</fullName>
    </recommendedName>
</protein>
<accession>A0ABQ8CJQ9</accession>
<name>A0ABQ8CJQ9_BRANA</name>
<dbReference type="Proteomes" id="UP000824890">
    <property type="component" value="Unassembled WGS sequence"/>
</dbReference>
<proteinExistence type="predicted"/>
<reference evidence="4 5" key="1">
    <citation type="submission" date="2021-05" db="EMBL/GenBank/DDBJ databases">
        <title>Genome Assembly of Synthetic Allotetraploid Brassica napus Reveals Homoeologous Exchanges between Subgenomes.</title>
        <authorList>
            <person name="Davis J.T."/>
        </authorList>
    </citation>
    <scope>NUCLEOTIDE SEQUENCE [LARGE SCALE GENOMIC DNA]</scope>
    <source>
        <strain evidence="5">cv. Da-Ae</strain>
        <tissue evidence="4">Seedling</tissue>
    </source>
</reference>
<evidence type="ECO:0000313" key="5">
    <source>
        <dbReference type="Proteomes" id="UP000824890"/>
    </source>
</evidence>
<sequence length="222" mass="25468">MVVILPTNINMESLSELDLTDCSLLKCFPNISTNIQVLKLSGTAIEEVPLSIRSWPRLDDLHMSYYENLQKSLLALDLITMLNTRGFSMGKEQLLSSCLVIFNEWRQLSLLPQLPEFLSLFYARVCKRPSSLHQLVDMRFLPNGSVPAYFTYRATGDSVTVKLDERPLPTPMRFMADVTCNIIVHIPIRASELLFVFKVDGDKWEIRECDVDEHVDVLHFDE</sequence>
<keyword evidence="1" id="KW-0433">Leucine-rich repeat</keyword>
<evidence type="ECO:0000259" key="3">
    <source>
        <dbReference type="Pfam" id="PF20160"/>
    </source>
</evidence>
<dbReference type="EMBL" id="JAGKQM010000007">
    <property type="protein sequence ID" value="KAH0917309.1"/>
    <property type="molecule type" value="Genomic_DNA"/>
</dbReference>
<dbReference type="InterPro" id="IPR045344">
    <property type="entry name" value="C-JID"/>
</dbReference>